<dbReference type="AlphaFoldDB" id="A0A2T0R391"/>
<keyword evidence="3" id="KW-0223">Dioxygenase</keyword>
<dbReference type="PANTHER" id="PTHR43048:SF3">
    <property type="entry name" value="METHYLMALONYL-COA EPIMERASE, MITOCHONDRIAL"/>
    <property type="match status" value="1"/>
</dbReference>
<reference evidence="3 4" key="1">
    <citation type="submission" date="2018-03" db="EMBL/GenBank/DDBJ databases">
        <title>Genomic Encyclopedia of Archaeal and Bacterial Type Strains, Phase II (KMG-II): from individual species to whole genera.</title>
        <authorList>
            <person name="Goeker M."/>
        </authorList>
    </citation>
    <scope>NUCLEOTIDE SEQUENCE [LARGE SCALE GENOMIC DNA]</scope>
    <source>
        <strain evidence="3 4">DSM 19711</strain>
    </source>
</reference>
<dbReference type="InterPro" id="IPR029068">
    <property type="entry name" value="Glyas_Bleomycin-R_OHBP_Dase"/>
</dbReference>
<dbReference type="PANTHER" id="PTHR43048">
    <property type="entry name" value="METHYLMALONYL-COA EPIMERASE"/>
    <property type="match status" value="1"/>
</dbReference>
<keyword evidence="1" id="KW-0479">Metal-binding</keyword>
<dbReference type="OrthoDB" id="7187210at2"/>
<dbReference type="RefSeq" id="WP_106210908.1">
    <property type="nucleotide sequence ID" value="NZ_PVZF01000006.1"/>
</dbReference>
<dbReference type="GO" id="GO:0016829">
    <property type="term" value="F:lyase activity"/>
    <property type="evidence" value="ECO:0007669"/>
    <property type="project" value="UniProtKB-KW"/>
</dbReference>
<dbReference type="EMBL" id="PVZF01000006">
    <property type="protein sequence ID" value="PRY14505.1"/>
    <property type="molecule type" value="Genomic_DNA"/>
</dbReference>
<evidence type="ECO:0000313" key="4">
    <source>
        <dbReference type="Proteomes" id="UP000238083"/>
    </source>
</evidence>
<dbReference type="Gene3D" id="3.10.180.10">
    <property type="entry name" value="2,3-Dihydroxybiphenyl 1,2-Dioxygenase, domain 1"/>
    <property type="match status" value="1"/>
</dbReference>
<dbReference type="PROSITE" id="PS51819">
    <property type="entry name" value="VOC"/>
    <property type="match status" value="1"/>
</dbReference>
<dbReference type="Proteomes" id="UP000238083">
    <property type="component" value="Unassembled WGS sequence"/>
</dbReference>
<dbReference type="GO" id="GO:0046491">
    <property type="term" value="P:L-methylmalonyl-CoA metabolic process"/>
    <property type="evidence" value="ECO:0007669"/>
    <property type="project" value="TreeGrafter"/>
</dbReference>
<accession>A0A2T0R391</accession>
<feature type="domain" description="VOC" evidence="2">
    <location>
        <begin position="9"/>
        <end position="148"/>
    </location>
</feature>
<dbReference type="InterPro" id="IPR037523">
    <property type="entry name" value="VOC_core"/>
</dbReference>
<dbReference type="SUPFAM" id="SSF54593">
    <property type="entry name" value="Glyoxalase/Bleomycin resistance protein/Dihydroxybiphenyl dioxygenase"/>
    <property type="match status" value="1"/>
</dbReference>
<dbReference type="Pfam" id="PF13669">
    <property type="entry name" value="Glyoxalase_4"/>
    <property type="match status" value="1"/>
</dbReference>
<keyword evidence="3" id="KW-0560">Oxidoreductase</keyword>
<evidence type="ECO:0000259" key="2">
    <source>
        <dbReference type="PROSITE" id="PS51819"/>
    </source>
</evidence>
<dbReference type="InterPro" id="IPR051785">
    <property type="entry name" value="MMCE/EMCE_epimerase"/>
</dbReference>
<comment type="caution">
    <text evidence="3">The sequence shown here is derived from an EMBL/GenBank/DDBJ whole genome shotgun (WGS) entry which is preliminary data.</text>
</comment>
<gene>
    <name evidence="3" type="ORF">CLV37_10663</name>
</gene>
<evidence type="ECO:0000256" key="1">
    <source>
        <dbReference type="ARBA" id="ARBA00022723"/>
    </source>
</evidence>
<keyword evidence="4" id="KW-1185">Reference proteome</keyword>
<name>A0A2T0R391_9ACTN</name>
<keyword evidence="3" id="KW-0456">Lyase</keyword>
<dbReference type="GO" id="GO:0004493">
    <property type="term" value="F:methylmalonyl-CoA epimerase activity"/>
    <property type="evidence" value="ECO:0007669"/>
    <property type="project" value="TreeGrafter"/>
</dbReference>
<protein>
    <submittedName>
        <fullName evidence="3">Catechol 2,3-dioxygenase-like lactoylglutathione lyase family enzyme</fullName>
    </submittedName>
</protein>
<organism evidence="3 4">
    <name type="scientific">Kineococcus rhizosphaerae</name>
    <dbReference type="NCBI Taxonomy" id="559628"/>
    <lineage>
        <taxon>Bacteria</taxon>
        <taxon>Bacillati</taxon>
        <taxon>Actinomycetota</taxon>
        <taxon>Actinomycetes</taxon>
        <taxon>Kineosporiales</taxon>
        <taxon>Kineosporiaceae</taxon>
        <taxon>Kineococcus</taxon>
    </lineage>
</organism>
<dbReference type="GO" id="GO:0046872">
    <property type="term" value="F:metal ion binding"/>
    <property type="evidence" value="ECO:0007669"/>
    <property type="project" value="UniProtKB-KW"/>
</dbReference>
<dbReference type="GO" id="GO:0051213">
    <property type="term" value="F:dioxygenase activity"/>
    <property type="evidence" value="ECO:0007669"/>
    <property type="project" value="UniProtKB-KW"/>
</dbReference>
<sequence>MHRSRPVTDVAHAGLTVPDLEDALAMWCDGLGFTLERSFTLDETVTRGTTGVQGSTIRAATVTLGAHRIELLQYSPPHPRTGASDPARTGAVHIALVVDDLEEVVGVCGRHGWRAVGSPHLMSTGSRAGTRITYLEGPRGGLIELIAPPSTRDETH</sequence>
<evidence type="ECO:0000313" key="3">
    <source>
        <dbReference type="EMBL" id="PRY14505.1"/>
    </source>
</evidence>
<proteinExistence type="predicted"/>